<gene>
    <name evidence="3" type="ORF">EMEDMD4_1290004</name>
</gene>
<dbReference type="InterPro" id="IPR001054">
    <property type="entry name" value="A/G_cyclase"/>
</dbReference>
<accession>A0A508WV73</accession>
<dbReference type="InterPro" id="IPR050697">
    <property type="entry name" value="Adenylyl/Guanylyl_Cyclase_3/4"/>
</dbReference>
<protein>
    <submittedName>
        <fullName evidence="3">Adenylate/guanylate cyclase domain-containing protein</fullName>
    </submittedName>
</protein>
<proteinExistence type="predicted"/>
<organism evidence="3">
    <name type="scientific">Sinorhizobium medicae</name>
    <dbReference type="NCBI Taxonomy" id="110321"/>
    <lineage>
        <taxon>Bacteria</taxon>
        <taxon>Pseudomonadati</taxon>
        <taxon>Pseudomonadota</taxon>
        <taxon>Alphaproteobacteria</taxon>
        <taxon>Hyphomicrobiales</taxon>
        <taxon>Rhizobiaceae</taxon>
        <taxon>Sinorhizobium/Ensifer group</taxon>
        <taxon>Sinorhizobium</taxon>
    </lineage>
</organism>
<feature type="transmembrane region" description="Helical" evidence="1">
    <location>
        <begin position="165"/>
        <end position="182"/>
    </location>
</feature>
<dbReference type="EMBL" id="CABFNB010000034">
    <property type="protein sequence ID" value="VTZ59936.1"/>
    <property type="molecule type" value="Genomic_DNA"/>
</dbReference>
<dbReference type="GO" id="GO:0035556">
    <property type="term" value="P:intracellular signal transduction"/>
    <property type="evidence" value="ECO:0007669"/>
    <property type="project" value="InterPro"/>
</dbReference>
<dbReference type="AlphaFoldDB" id="A0A508WV73"/>
<dbReference type="Gene3D" id="3.30.70.1230">
    <property type="entry name" value="Nucleotide cyclase"/>
    <property type="match status" value="1"/>
</dbReference>
<feature type="transmembrane region" description="Helical" evidence="1">
    <location>
        <begin position="74"/>
        <end position="93"/>
    </location>
</feature>
<evidence type="ECO:0000313" key="3">
    <source>
        <dbReference type="EMBL" id="VTZ59936.1"/>
    </source>
</evidence>
<dbReference type="GO" id="GO:0004016">
    <property type="term" value="F:adenylate cyclase activity"/>
    <property type="evidence" value="ECO:0007669"/>
    <property type="project" value="UniProtKB-ARBA"/>
</dbReference>
<dbReference type="Pfam" id="PF00211">
    <property type="entry name" value="Guanylate_cyc"/>
    <property type="match status" value="1"/>
</dbReference>
<reference evidence="3" key="1">
    <citation type="submission" date="2019-06" db="EMBL/GenBank/DDBJ databases">
        <authorList>
            <person name="Le Quere A."/>
            <person name="Colella S."/>
        </authorList>
    </citation>
    <scope>NUCLEOTIDE SEQUENCE</scope>
    <source>
        <strain evidence="3">EmedicaeMD41</strain>
    </source>
</reference>
<dbReference type="SMART" id="SM00044">
    <property type="entry name" value="CYCc"/>
    <property type="match status" value="1"/>
</dbReference>
<dbReference type="PANTHER" id="PTHR43081:SF1">
    <property type="entry name" value="ADENYLATE CYCLASE, TERMINAL-DIFFERENTIATION SPECIFIC"/>
    <property type="match status" value="1"/>
</dbReference>
<dbReference type="InterPro" id="IPR029787">
    <property type="entry name" value="Nucleotide_cyclase"/>
</dbReference>
<feature type="transmembrane region" description="Helical" evidence="1">
    <location>
        <begin position="18"/>
        <end position="36"/>
    </location>
</feature>
<keyword evidence="1" id="KW-0812">Transmembrane</keyword>
<evidence type="ECO:0000256" key="1">
    <source>
        <dbReference type="SAM" id="Phobius"/>
    </source>
</evidence>
<name>A0A508WV73_9HYPH</name>
<dbReference type="PANTHER" id="PTHR43081">
    <property type="entry name" value="ADENYLATE CYCLASE, TERMINAL-DIFFERENTIATION SPECIFIC-RELATED"/>
    <property type="match status" value="1"/>
</dbReference>
<keyword evidence="1" id="KW-0472">Membrane</keyword>
<dbReference type="RefSeq" id="WP_015241534.1">
    <property type="nucleotide sequence ID" value="NZ_CABFNB010000034.1"/>
</dbReference>
<feature type="transmembrane region" description="Helical" evidence="1">
    <location>
        <begin position="42"/>
        <end position="62"/>
    </location>
</feature>
<dbReference type="PROSITE" id="PS50125">
    <property type="entry name" value="GUANYLATE_CYCLASE_2"/>
    <property type="match status" value="1"/>
</dbReference>
<feature type="domain" description="Guanylate cyclase" evidence="2">
    <location>
        <begin position="229"/>
        <end position="361"/>
    </location>
</feature>
<evidence type="ECO:0000259" key="2">
    <source>
        <dbReference type="PROSITE" id="PS50125"/>
    </source>
</evidence>
<feature type="transmembrane region" description="Helical" evidence="1">
    <location>
        <begin position="99"/>
        <end position="118"/>
    </location>
</feature>
<sequence>MTSSLHPQWDFAREFRSIILRFVAFAILVANFLLGGNEGAEGTHSIVIVSYLAISIAAVATARYVTGRSWLKTFFVVLDALLVSLILYAHILAGPVTENHNLTTTSLVVAFILLNHAGLQLERRLVLVFSGIVLIAWVAMLAITAVRHHTADAISLLASFFNQDLGLTVSFGFTAFAIYLLARDHDRTRKEALKADRRRHNLSRFFSPLIVSELQERGQTLGLERRNAAIMFVDLRDFTSFTETATARELAFVLAEYRQLVSQTIFDHGGTVDKFIGDGVMAVFGQPRPTEDDADRALACALDLVDTLSDWRNHGFRNGHPALDAAIGLHYGTVVGGVLDSGCHSEFTVIGDAVNVAQRLETLAKSLDASLVISSNLVARLQSPVPPAAWMSVTSAALPGRRLPIDVWYLLRTTDSSGGHNTPGYDTGVSQTALQRSAFQSPPAPDMGTM</sequence>
<dbReference type="CDD" id="cd07302">
    <property type="entry name" value="CHD"/>
    <property type="match status" value="1"/>
</dbReference>
<feature type="transmembrane region" description="Helical" evidence="1">
    <location>
        <begin position="125"/>
        <end position="145"/>
    </location>
</feature>
<dbReference type="GO" id="GO:0009190">
    <property type="term" value="P:cyclic nucleotide biosynthetic process"/>
    <property type="evidence" value="ECO:0007669"/>
    <property type="project" value="InterPro"/>
</dbReference>
<dbReference type="SUPFAM" id="SSF55073">
    <property type="entry name" value="Nucleotide cyclase"/>
    <property type="match status" value="1"/>
</dbReference>
<keyword evidence="1" id="KW-1133">Transmembrane helix</keyword>
<dbReference type="Proteomes" id="UP000507954">
    <property type="component" value="Unassembled WGS sequence"/>
</dbReference>
<dbReference type="GeneID" id="25010899"/>